<evidence type="ECO:0000256" key="1">
    <source>
        <dbReference type="SAM" id="MobiDB-lite"/>
    </source>
</evidence>
<dbReference type="GO" id="GO:0005634">
    <property type="term" value="C:nucleus"/>
    <property type="evidence" value="ECO:0007669"/>
    <property type="project" value="TreeGrafter"/>
</dbReference>
<gene>
    <name evidence="3" type="ORF">LPJ64_000439</name>
</gene>
<reference evidence="3" key="1">
    <citation type="submission" date="2022-07" db="EMBL/GenBank/DDBJ databases">
        <title>Phylogenomic reconstructions and comparative analyses of Kickxellomycotina fungi.</title>
        <authorList>
            <person name="Reynolds N.K."/>
            <person name="Stajich J.E."/>
            <person name="Barry K."/>
            <person name="Grigoriev I.V."/>
            <person name="Crous P."/>
            <person name="Smith M.E."/>
        </authorList>
    </citation>
    <scope>NUCLEOTIDE SEQUENCE</scope>
    <source>
        <strain evidence="3">NBRC 105413</strain>
    </source>
</reference>
<dbReference type="Proteomes" id="UP001145021">
    <property type="component" value="Unassembled WGS sequence"/>
</dbReference>
<name>A0A9W8CKX3_9FUNG</name>
<evidence type="ECO:0000313" key="3">
    <source>
        <dbReference type="EMBL" id="KAJ1648283.1"/>
    </source>
</evidence>
<evidence type="ECO:0000313" key="4">
    <source>
        <dbReference type="Proteomes" id="UP001145021"/>
    </source>
</evidence>
<keyword evidence="4" id="KW-1185">Reference proteome</keyword>
<dbReference type="Pfam" id="PF13638">
    <property type="entry name" value="PIN_4"/>
    <property type="match status" value="1"/>
</dbReference>
<feature type="compositionally biased region" description="Polar residues" evidence="1">
    <location>
        <begin position="339"/>
        <end position="356"/>
    </location>
</feature>
<dbReference type="AlphaFoldDB" id="A0A9W8CKX3"/>
<protein>
    <recommendedName>
        <fullName evidence="2">PIN domain-containing protein</fullName>
    </recommendedName>
</protein>
<dbReference type="Gene3D" id="3.40.50.1010">
    <property type="entry name" value="5'-nuclease"/>
    <property type="match status" value="1"/>
</dbReference>
<evidence type="ECO:0000259" key="2">
    <source>
        <dbReference type="SMART" id="SM00670"/>
    </source>
</evidence>
<dbReference type="EMBL" id="JANBOH010000008">
    <property type="protein sequence ID" value="KAJ1648283.1"/>
    <property type="molecule type" value="Genomic_DNA"/>
</dbReference>
<sequence>MALISDGRSVASSRADITSSSLNITAASPHKLPMVKGDLLDHAKMIVVVDTNYFLSNLSLIRSLSALALSSGLVIVVPKVVVQELDGLKLSTRTNAAAGQGSKDVSSMARAATRFLEESLGYEGNALRCQKRSEYLEKELINDDQIIDCCLYFIERHKLPVAVLSQDRSLNVKARANGCATCGEWAKDAASLIGAIANALLGSNARPSAPSHASSAASMPVVVSVGNDLQMRAIVSDKNRLIARSKLRRPPDASSLIHNKFSNADSSARFSGEVIDVSDDDKDKDNDEYDLSMQKRKKALAESGAAKKATRPAMQSCSTKSTTAAKVRRKLQEARRRSFLNSHSAVQSPLKSPSSSIHLPVNGQSIGQSDNGLAFGHFRSEFTFNVPSHPSHTTFQGNLYASNNHDISAQSAHLQSPIVIQDSDDDDMEVDSDFYQEPEADARCKKPLSTTNIGNMPLQAEPAQTKLDLPPRMPLLPQTDAKVDSDKPVVIYLDDSPRKDRELPRTAIEVSSEIVVFIRDNVRCGLTKVLCDQLKKKLPLSYAEDWKDMLKRRFALPPWNSATTVLTVIICYWDLINQAFHRRDYENIRRALPWVMKLEGVSTCPQTAAPLPLDLQFEQLALSLSNKSKSCIQRQREETAQLIALANSLLSQCALVENEAQEKIRHYHYNRWSSWLKKNTI</sequence>
<feature type="compositionally biased region" description="Polar residues" evidence="1">
    <location>
        <begin position="313"/>
        <end position="324"/>
    </location>
</feature>
<organism evidence="3 4">
    <name type="scientific">Coemansia asiatica</name>
    <dbReference type="NCBI Taxonomy" id="1052880"/>
    <lineage>
        <taxon>Eukaryota</taxon>
        <taxon>Fungi</taxon>
        <taxon>Fungi incertae sedis</taxon>
        <taxon>Zoopagomycota</taxon>
        <taxon>Kickxellomycotina</taxon>
        <taxon>Kickxellomycetes</taxon>
        <taxon>Kickxellales</taxon>
        <taxon>Kickxellaceae</taxon>
        <taxon>Coemansia</taxon>
    </lineage>
</organism>
<comment type="caution">
    <text evidence="3">The sequence shown here is derived from an EMBL/GenBank/DDBJ whole genome shotgun (WGS) entry which is preliminary data.</text>
</comment>
<accession>A0A9W8CKX3</accession>
<proteinExistence type="predicted"/>
<dbReference type="InterPro" id="IPR002716">
    <property type="entry name" value="PIN_dom"/>
</dbReference>
<feature type="region of interest" description="Disordered" evidence="1">
    <location>
        <begin position="300"/>
        <end position="356"/>
    </location>
</feature>
<dbReference type="PANTHER" id="PTHR16161">
    <property type="entry name" value="TRANSCRIPTIONAL PROTEIN SWT1"/>
    <property type="match status" value="1"/>
</dbReference>
<dbReference type="GO" id="GO:0004540">
    <property type="term" value="F:RNA nuclease activity"/>
    <property type="evidence" value="ECO:0007669"/>
    <property type="project" value="UniProtKB-ARBA"/>
</dbReference>
<dbReference type="SMART" id="SM00670">
    <property type="entry name" value="PINc"/>
    <property type="match status" value="1"/>
</dbReference>
<dbReference type="InterPro" id="IPR029060">
    <property type="entry name" value="PIN-like_dom_sf"/>
</dbReference>
<dbReference type="PANTHER" id="PTHR16161:SF0">
    <property type="entry name" value="TRANSCRIPTIONAL PROTEIN SWT1"/>
    <property type="match status" value="1"/>
</dbReference>
<dbReference type="SUPFAM" id="SSF88723">
    <property type="entry name" value="PIN domain-like"/>
    <property type="match status" value="1"/>
</dbReference>
<feature type="domain" description="PIN" evidence="2">
    <location>
        <begin position="45"/>
        <end position="172"/>
    </location>
</feature>
<dbReference type="InterPro" id="IPR052626">
    <property type="entry name" value="SWT1_Regulator"/>
</dbReference>